<dbReference type="Proteomes" id="UP000887565">
    <property type="component" value="Unplaced"/>
</dbReference>
<proteinExistence type="predicted"/>
<evidence type="ECO:0000256" key="1">
    <source>
        <dbReference type="SAM" id="MobiDB-lite"/>
    </source>
</evidence>
<sequence>MASLSLARKQKVSRDLPPVSSNPLKNRSRPKDGGVPIDGPSVIAINPQEAGPANPDPHADGQPLKNLKRSLPKVELAGPKRDPEFRPNLDERDPEIDPQLETILQEQEGFWLQERAPEMSRQELATQLPELKGTIEALFDNCECHH</sequence>
<organism evidence="2 3">
    <name type="scientific">Romanomermis culicivorax</name>
    <name type="common">Nematode worm</name>
    <dbReference type="NCBI Taxonomy" id="13658"/>
    <lineage>
        <taxon>Eukaryota</taxon>
        <taxon>Metazoa</taxon>
        <taxon>Ecdysozoa</taxon>
        <taxon>Nematoda</taxon>
        <taxon>Enoplea</taxon>
        <taxon>Dorylaimia</taxon>
        <taxon>Mermithida</taxon>
        <taxon>Mermithoidea</taxon>
        <taxon>Mermithidae</taxon>
        <taxon>Romanomermis</taxon>
    </lineage>
</organism>
<evidence type="ECO:0000313" key="2">
    <source>
        <dbReference type="Proteomes" id="UP000887565"/>
    </source>
</evidence>
<reference evidence="3" key="1">
    <citation type="submission" date="2022-11" db="UniProtKB">
        <authorList>
            <consortium name="WormBaseParasite"/>
        </authorList>
    </citation>
    <scope>IDENTIFICATION</scope>
</reference>
<protein>
    <submittedName>
        <fullName evidence="3">Uncharacterized protein</fullName>
    </submittedName>
</protein>
<name>A0A915JZJ8_ROMCU</name>
<accession>A0A915JZJ8</accession>
<keyword evidence="2" id="KW-1185">Reference proteome</keyword>
<dbReference type="WBParaSite" id="nRc.2.0.1.t31395-RA">
    <property type="protein sequence ID" value="nRc.2.0.1.t31395-RA"/>
    <property type="gene ID" value="nRc.2.0.1.g31395"/>
</dbReference>
<feature type="compositionally biased region" description="Basic and acidic residues" evidence="1">
    <location>
        <begin position="78"/>
        <end position="91"/>
    </location>
</feature>
<dbReference type="AlphaFoldDB" id="A0A915JZJ8"/>
<evidence type="ECO:0000313" key="3">
    <source>
        <dbReference type="WBParaSite" id="nRc.2.0.1.t31395-RA"/>
    </source>
</evidence>
<feature type="region of interest" description="Disordered" evidence="1">
    <location>
        <begin position="1"/>
        <end position="94"/>
    </location>
</feature>